<organism evidence="3 4">
    <name type="scientific">Chloropicon roscoffensis</name>
    <dbReference type="NCBI Taxonomy" id="1461544"/>
    <lineage>
        <taxon>Eukaryota</taxon>
        <taxon>Viridiplantae</taxon>
        <taxon>Chlorophyta</taxon>
        <taxon>Chloropicophyceae</taxon>
        <taxon>Chloropicales</taxon>
        <taxon>Chloropicaceae</taxon>
        <taxon>Chloropicon</taxon>
    </lineage>
</organism>
<dbReference type="Pfam" id="PF19026">
    <property type="entry name" value="UBA_HYPK"/>
    <property type="match status" value="1"/>
</dbReference>
<feature type="domain" description="Nascent polypeptide-associated complex subunit alpha-like UBA" evidence="2">
    <location>
        <begin position="62"/>
        <end position="102"/>
    </location>
</feature>
<keyword evidence="4" id="KW-1185">Reference proteome</keyword>
<protein>
    <recommendedName>
        <fullName evidence="2">Nascent polypeptide-associated complex subunit alpha-like UBA domain-containing protein</fullName>
    </recommendedName>
</protein>
<dbReference type="EMBL" id="CP151504">
    <property type="protein sequence ID" value="WZN61634.1"/>
    <property type="molecule type" value="Genomic_DNA"/>
</dbReference>
<dbReference type="PANTHER" id="PTHR31184">
    <property type="entry name" value="HUNTINGTIN-INTERACTING PROTEIN K FAMILY MEMBER"/>
    <property type="match status" value="1"/>
</dbReference>
<name>A0AAX4P608_9CHLO</name>
<dbReference type="InterPro" id="IPR052617">
    <property type="entry name" value="Huntingtin-int_K"/>
</dbReference>
<dbReference type="InterPro" id="IPR044034">
    <property type="entry name" value="NAC-like_UBA"/>
</dbReference>
<dbReference type="CDD" id="cd14361">
    <property type="entry name" value="UBA_HYPK"/>
    <property type="match status" value="1"/>
</dbReference>
<evidence type="ECO:0000313" key="3">
    <source>
        <dbReference type="EMBL" id="WZN61634.1"/>
    </source>
</evidence>
<gene>
    <name evidence="3" type="ORF">HKI87_04g31690</name>
</gene>
<feature type="coiled-coil region" evidence="1">
    <location>
        <begin position="37"/>
        <end position="100"/>
    </location>
</feature>
<proteinExistence type="predicted"/>
<evidence type="ECO:0000259" key="2">
    <source>
        <dbReference type="Pfam" id="PF19026"/>
    </source>
</evidence>
<reference evidence="3 4" key="1">
    <citation type="submission" date="2024-03" db="EMBL/GenBank/DDBJ databases">
        <title>Complete genome sequence of the green alga Chloropicon roscoffensis RCC1871.</title>
        <authorList>
            <person name="Lemieux C."/>
            <person name="Pombert J.-F."/>
            <person name="Otis C."/>
            <person name="Turmel M."/>
        </authorList>
    </citation>
    <scope>NUCLEOTIDE SEQUENCE [LARGE SCALE GENOMIC DNA]</scope>
    <source>
        <strain evidence="3 4">RCC1871</strain>
    </source>
</reference>
<dbReference type="Proteomes" id="UP001472866">
    <property type="component" value="Chromosome 04"/>
</dbReference>
<dbReference type="PANTHER" id="PTHR31184:SF2">
    <property type="entry name" value="HUNTINGTIN-INTERACTING PROTEIN K"/>
    <property type="match status" value="1"/>
</dbReference>
<keyword evidence="1" id="KW-0175">Coiled coil</keyword>
<dbReference type="AlphaFoldDB" id="A0AAX4P608"/>
<evidence type="ECO:0000313" key="4">
    <source>
        <dbReference type="Proteomes" id="UP001472866"/>
    </source>
</evidence>
<evidence type="ECO:0000256" key="1">
    <source>
        <dbReference type="SAM" id="Coils"/>
    </source>
</evidence>
<sequence>MEGEAGGQDAYQAAQALESVTDLVEERQLDENKVNTAMVALAEADKANREAQRKREKELAAVQINSEDVEVISNEFALDKKAAELRLREMKGDLEAALKSFLD</sequence>
<dbReference type="InterPro" id="IPR038922">
    <property type="entry name" value="HYPK_UBA"/>
</dbReference>
<accession>A0AAX4P608</accession>
<dbReference type="GO" id="GO:0050821">
    <property type="term" value="P:protein stabilization"/>
    <property type="evidence" value="ECO:0007669"/>
    <property type="project" value="TreeGrafter"/>
</dbReference>